<feature type="domain" description="Sushi" evidence="6">
    <location>
        <begin position="581"/>
        <end position="649"/>
    </location>
</feature>
<feature type="disulfide bond" evidence="3">
    <location>
        <begin position="104"/>
        <end position="131"/>
    </location>
</feature>
<gene>
    <name evidence="8" type="ORF">CVLEPA_LOCUS4275</name>
</gene>
<dbReference type="InterPro" id="IPR033116">
    <property type="entry name" value="TRYPSIN_SER"/>
</dbReference>
<keyword evidence="4" id="KW-0732">Signal</keyword>
<evidence type="ECO:0000313" key="9">
    <source>
        <dbReference type="Proteomes" id="UP001642483"/>
    </source>
</evidence>
<feature type="domain" description="Peptidase S1" evidence="5">
    <location>
        <begin position="156"/>
        <end position="496"/>
    </location>
</feature>
<dbReference type="PROSITE" id="PS00135">
    <property type="entry name" value="TRYPSIN_SER"/>
    <property type="match status" value="1"/>
</dbReference>
<dbReference type="Pfam" id="PF00084">
    <property type="entry name" value="Sushi"/>
    <property type="match status" value="2"/>
</dbReference>
<comment type="caution">
    <text evidence="8">The sequence shown here is derived from an EMBL/GenBank/DDBJ whole genome shotgun (WGS) entry which is preliminary data.</text>
</comment>
<dbReference type="InterPro" id="IPR001254">
    <property type="entry name" value="Trypsin_dom"/>
</dbReference>
<reference evidence="8 9" key="1">
    <citation type="submission" date="2024-02" db="EMBL/GenBank/DDBJ databases">
        <authorList>
            <person name="Daric V."/>
            <person name="Darras S."/>
        </authorList>
    </citation>
    <scope>NUCLEOTIDE SEQUENCE [LARGE SCALE GENOMIC DNA]</scope>
</reference>
<dbReference type="InterPro" id="IPR036084">
    <property type="entry name" value="Ser_inhib-like_sf"/>
</dbReference>
<organism evidence="8 9">
    <name type="scientific">Clavelina lepadiformis</name>
    <name type="common">Light-bulb sea squirt</name>
    <name type="synonym">Ascidia lepadiformis</name>
    <dbReference type="NCBI Taxonomy" id="159417"/>
    <lineage>
        <taxon>Eukaryota</taxon>
        <taxon>Metazoa</taxon>
        <taxon>Chordata</taxon>
        <taxon>Tunicata</taxon>
        <taxon>Ascidiacea</taxon>
        <taxon>Aplousobranchia</taxon>
        <taxon>Clavelinidae</taxon>
        <taxon>Clavelina</taxon>
    </lineage>
</organism>
<dbReference type="InterPro" id="IPR001314">
    <property type="entry name" value="Peptidase_S1A"/>
</dbReference>
<evidence type="ECO:0000259" key="7">
    <source>
        <dbReference type="PROSITE" id="PS51233"/>
    </source>
</evidence>
<dbReference type="Gene3D" id="2.10.70.10">
    <property type="entry name" value="Complement Module, domain 1"/>
    <property type="match status" value="3"/>
</dbReference>
<dbReference type="Pfam" id="PF08742">
    <property type="entry name" value="C8"/>
    <property type="match status" value="2"/>
</dbReference>
<dbReference type="PANTHER" id="PTHR11339:SF373">
    <property type="entry name" value="VWFD DOMAIN-CONTAINING PROTEIN"/>
    <property type="match status" value="1"/>
</dbReference>
<dbReference type="SMART" id="SM00832">
    <property type="entry name" value="C8"/>
    <property type="match status" value="2"/>
</dbReference>
<feature type="signal peptide" evidence="4">
    <location>
        <begin position="1"/>
        <end position="21"/>
    </location>
</feature>
<dbReference type="CDD" id="cd00033">
    <property type="entry name" value="CCP"/>
    <property type="match status" value="2"/>
</dbReference>
<dbReference type="SUPFAM" id="SSF57567">
    <property type="entry name" value="Serine protease inhibitors"/>
    <property type="match status" value="2"/>
</dbReference>
<feature type="domain" description="Sushi" evidence="6">
    <location>
        <begin position="74"/>
        <end position="133"/>
    </location>
</feature>
<accession>A0ABP0F4E8</accession>
<dbReference type="Pfam" id="PF00094">
    <property type="entry name" value="VWD"/>
    <property type="match status" value="2"/>
</dbReference>
<comment type="caution">
    <text evidence="3">Lacks conserved residue(s) required for the propagation of feature annotation.</text>
</comment>
<dbReference type="PROSITE" id="PS51233">
    <property type="entry name" value="VWFD"/>
    <property type="match status" value="2"/>
</dbReference>
<dbReference type="InterPro" id="IPR009003">
    <property type="entry name" value="Peptidase_S1_PA"/>
</dbReference>
<keyword evidence="9" id="KW-1185">Reference proteome</keyword>
<evidence type="ECO:0000313" key="8">
    <source>
        <dbReference type="EMBL" id="CAK8674588.1"/>
    </source>
</evidence>
<dbReference type="SUPFAM" id="SSF50494">
    <property type="entry name" value="Trypsin-like serine proteases"/>
    <property type="match status" value="1"/>
</dbReference>
<dbReference type="PROSITE" id="PS50923">
    <property type="entry name" value="SUSHI"/>
    <property type="match status" value="2"/>
</dbReference>
<dbReference type="SMART" id="SM00020">
    <property type="entry name" value="Tryp_SPc"/>
    <property type="match status" value="1"/>
</dbReference>
<dbReference type="InterPro" id="IPR050780">
    <property type="entry name" value="Mucin_vWF_Thrombospondin_sf"/>
</dbReference>
<dbReference type="InterPro" id="IPR002919">
    <property type="entry name" value="TIL_dom"/>
</dbReference>
<dbReference type="Pfam" id="PF01826">
    <property type="entry name" value="TIL"/>
    <property type="match status" value="2"/>
</dbReference>
<dbReference type="InterPro" id="IPR035976">
    <property type="entry name" value="Sushi/SCR/CCP_sf"/>
</dbReference>
<protein>
    <submittedName>
        <fullName evidence="8">Uncharacterized protein</fullName>
    </submittedName>
</protein>
<evidence type="ECO:0000256" key="4">
    <source>
        <dbReference type="SAM" id="SignalP"/>
    </source>
</evidence>
<evidence type="ECO:0000256" key="2">
    <source>
        <dbReference type="ARBA" id="ARBA00023180"/>
    </source>
</evidence>
<dbReference type="InterPro" id="IPR025615">
    <property type="entry name" value="TILa_dom"/>
</dbReference>
<name>A0ABP0F4E8_CLALP</name>
<dbReference type="EMBL" id="CAWYQH010000013">
    <property type="protein sequence ID" value="CAK8674588.1"/>
    <property type="molecule type" value="Genomic_DNA"/>
</dbReference>
<dbReference type="SMART" id="SM00032">
    <property type="entry name" value="CCP"/>
    <property type="match status" value="3"/>
</dbReference>
<dbReference type="CDD" id="cd19941">
    <property type="entry name" value="TIL"/>
    <property type="match status" value="2"/>
</dbReference>
<dbReference type="Gene3D" id="2.10.25.10">
    <property type="entry name" value="Laminin"/>
    <property type="match status" value="2"/>
</dbReference>
<dbReference type="InterPro" id="IPR000436">
    <property type="entry name" value="Sushi_SCR_CCP_dom"/>
</dbReference>
<dbReference type="PANTHER" id="PTHR11339">
    <property type="entry name" value="EXTRACELLULAR MATRIX GLYCOPROTEIN RELATED"/>
    <property type="match status" value="1"/>
</dbReference>
<evidence type="ECO:0000256" key="1">
    <source>
        <dbReference type="ARBA" id="ARBA00023157"/>
    </source>
</evidence>
<evidence type="ECO:0000259" key="5">
    <source>
        <dbReference type="PROSITE" id="PS50240"/>
    </source>
</evidence>
<dbReference type="SMART" id="SM00216">
    <property type="entry name" value="VWD"/>
    <property type="match status" value="2"/>
</dbReference>
<keyword evidence="3" id="KW-0768">Sushi</keyword>
<dbReference type="Gene3D" id="2.40.10.10">
    <property type="entry name" value="Trypsin-like serine proteases"/>
    <property type="match status" value="1"/>
</dbReference>
<sequence>MNQFALTLLFLLLYVVYEAECQGYLSRYCPRRLDQVAEGRRCRKPCKKNRDCRGPRKRCRCDGVCGLSCFNPLAICPTLPDIANGTITYSHQTKRWRTTARYQCDEGFTILGVDLRTCQSDKKWSGEAPICISLNRCGLPLNFGGVREQVAILTRVVGGIDAEEGAWPWQAVLVYGYSNAYSSFKTGLKGGGSLISEHWVLTAAHVIANLETYVDYLEDTVIALGFNELPNQELPFTRKAKLFRPRFIIKHPKYEIAGLFDFDIALVRLGKEITIDSRNRFTALNGGADGEVEFTNFIRPVCLPCSGTCITPNLLVDEDGTSLLRGDETPEEACRIEGEWLSGRKSSSDNVEAIVTGFGSTRQKVGNADSFTSPALTLQQGVLKFQNDDECKSALSKINRLQAETFSGSNIEYLFTPQMLCARSGMLDEDVDACQGDSGGSVVREIVNSSPGDRCWVQLGVVSFGYGCAYRVGNYTYPGYYADVSTVFHWIQRCRKRLVNEPANTRLTCIEAATCRVLSIPPGVDSRSTSLPLLEEGIEVEAYEILHFSCLDELATLQGRASVTCLLDGTFSHPYPTGCVRLCTVPPYPSDVSAVIANGTEALANTKFFPLTEIRFSCLNDEEFIRGNTAITCQTNGSWSGDVPTGCVRVCTIPSFPNGVAAATSDQGLILSDLQVDEGTTVQFSCLNDRATLQGNNVLLCQDDATWNGSLPTACDLPRIRFCYGSGDPHYTSFDGKRFDFQGTCSYILVQNSTNTPTPFKVEVDNEHRGGNNRVAWLRKALVYIGNTPPIELTKGPTVKVGPATVNLPYVKAVHGVEIRRNGRFVRIETSIGLVVDYDGNSYIAVGLPEQYMNRVNGLCGNNNEDSSDDFENLENGEIYPDNQVASFGNQFQTPTKQECQVLSDEENKVECPQRESFAERCHILIDEDGCFAKCHQVVDPQPSYDVSRPARCLLVPLKCQERAFLSMQVLQDCVFDACAYNDPQASLENNVGSYAKKCQDFGVVICPTWRQETNTEITCPPNSAYSNCMSRCSATCAESTCTDRTCVEGCECNEGYVLSGDECVLKSECGCTRGARYYKSRESYYDKDCSIKCTCESGTINCEEFSCGKGEECGRDARGIRSCVPAGFGTCIAWGDPHYMTFDGSGLFDFMGICEYYMARTHRIPDADPSWFSIKASNEHRGSNTRVSYLRKITVGFFGGEVVFDLEKNGVIKFNNKVIQSYASDQVTVSPSGRTILLKTVYGLTVKFDGSRLQITLPSTYMKKVQGLCGNYSNLREDDLETMSGVVTNDFNVFAQSYIVGNCSTPDLPEPFVCSDENQRRWGSDEACVALTKYDGVLASCHGTVDEQSFFEKCVFDVCATDGDQFTLSQALETYAAECQSKGVKLCNWRNNNPTENIQCPSHSHYDGCASPCPDTCPLPFASANCAIPGFVEDCVCDVGYVRDQNICIRKTECGTTENGVYVSKRGEIDIPLTTTPVPVSTTPEVSSTEGGNISLGLLWNRASLLSNDITNVIPRWHNYVYDDPSSPQTIIVDGGNDMYDDGNAVRFYEDNAVPIRRLPYNSELIGSTFHLQVGGTTHPFMMLAWITNKNRAHHSYTIYVRSITGTVRDGRIAIYNGFLTEGSATVEYHFFQIHGARNPSICEVYFTMYSQAKWASIPGDSFYVDYFSDVTYFTTNSVTLSGTPSNVLMGYMLLSRISGGFIYVNEVERTLISLMQRLQGQASNLEELKSKVIYPTLEAIKKSNPDLTTSYPNWYNYTYDGGPSFIDDGGNDMFDGANWISIYENGLIEIADVLYNQHYKSVNFEFQSSAGEPFISILWISNENNRPLNITLQVTGDPGSDGLGEITNLSGNLTSGDYRMSYHVFEIHGARSPTICEVYFAVHNTALWNSAPAAFTVSRFTTSEYILDNSVQLVGNPRNVMMGYTLLSKFPTALISKSEVEVVLDRILKAIITVDVDIDEIPQ</sequence>
<dbReference type="Proteomes" id="UP001642483">
    <property type="component" value="Unassembled WGS sequence"/>
</dbReference>
<evidence type="ECO:0000256" key="3">
    <source>
        <dbReference type="PROSITE-ProRule" id="PRU00302"/>
    </source>
</evidence>
<feature type="chain" id="PRO_5045312688" evidence="4">
    <location>
        <begin position="22"/>
        <end position="1965"/>
    </location>
</feature>
<keyword evidence="2" id="KW-0325">Glycoprotein</keyword>
<dbReference type="Pfam" id="PF00089">
    <property type="entry name" value="Trypsin"/>
    <property type="match status" value="2"/>
</dbReference>
<dbReference type="Pfam" id="PF12714">
    <property type="entry name" value="TILa"/>
    <property type="match status" value="1"/>
</dbReference>
<dbReference type="InterPro" id="IPR001846">
    <property type="entry name" value="VWF_type-D"/>
</dbReference>
<dbReference type="PRINTS" id="PR00722">
    <property type="entry name" value="CHYMOTRYPSIN"/>
</dbReference>
<keyword evidence="1 3" id="KW-1015">Disulfide bond</keyword>
<dbReference type="CDD" id="cd00190">
    <property type="entry name" value="Tryp_SPc"/>
    <property type="match status" value="1"/>
</dbReference>
<dbReference type="SUPFAM" id="SSF57535">
    <property type="entry name" value="Complement control module/SCR domain"/>
    <property type="match status" value="3"/>
</dbReference>
<evidence type="ECO:0000259" key="6">
    <source>
        <dbReference type="PROSITE" id="PS50923"/>
    </source>
</evidence>
<dbReference type="PROSITE" id="PS50240">
    <property type="entry name" value="TRYPSIN_DOM"/>
    <property type="match status" value="1"/>
</dbReference>
<dbReference type="InterPro" id="IPR014853">
    <property type="entry name" value="VWF/SSPO/ZAN-like_Cys-rich_dom"/>
</dbReference>
<proteinExistence type="predicted"/>
<dbReference type="InterPro" id="IPR043504">
    <property type="entry name" value="Peptidase_S1_PA_chymotrypsin"/>
</dbReference>
<feature type="domain" description="VWFD" evidence="7">
    <location>
        <begin position="1130"/>
        <end position="1307"/>
    </location>
</feature>
<feature type="domain" description="VWFD" evidence="7">
    <location>
        <begin position="721"/>
        <end position="901"/>
    </location>
</feature>